<gene>
    <name evidence="11" type="ORF">MBAV_005779</name>
</gene>
<dbReference type="Pfam" id="PF01909">
    <property type="entry name" value="NTP_transf_2"/>
    <property type="match status" value="1"/>
</dbReference>
<keyword evidence="3" id="KW-0808">Transferase</keyword>
<evidence type="ECO:0000256" key="4">
    <source>
        <dbReference type="ARBA" id="ARBA00022695"/>
    </source>
</evidence>
<accession>A0A0F3GMW5</accession>
<organism evidence="11 12">
    <name type="scientific">Candidatus Magnetobacterium bavaricum</name>
    <dbReference type="NCBI Taxonomy" id="29290"/>
    <lineage>
        <taxon>Bacteria</taxon>
        <taxon>Pseudomonadati</taxon>
        <taxon>Nitrospirota</taxon>
        <taxon>Thermodesulfovibrionia</taxon>
        <taxon>Thermodesulfovibrionales</taxon>
        <taxon>Candidatus Magnetobacteriaceae</taxon>
        <taxon>Candidatus Magnetobacterium</taxon>
    </lineage>
</organism>
<feature type="domain" description="Polymerase nucleotidyl transferase" evidence="10">
    <location>
        <begin position="42"/>
        <end position="126"/>
    </location>
</feature>
<sequence length="127" mass="14780">PCKRRSEDYEVPLRRRKNADMEFIKISVEPMLESNEIIVALSKYKRQVAAQYGIKALGVFGSVARNDMQIDSDVDIVIEMDTPNLIKMSRIRLEIEELLNKHVDIVHYRDKMNGLLKERIDSEAIYV</sequence>
<dbReference type="GO" id="GO:0005524">
    <property type="term" value="F:ATP binding"/>
    <property type="evidence" value="ECO:0007669"/>
    <property type="project" value="UniProtKB-KW"/>
</dbReference>
<dbReference type="PANTHER" id="PTHR33571:SF14">
    <property type="entry name" value="PROTEIN ADENYLYLTRANSFERASE MJ0435-RELATED"/>
    <property type="match status" value="1"/>
</dbReference>
<dbReference type="CDD" id="cd05403">
    <property type="entry name" value="NT_KNTase_like"/>
    <property type="match status" value="1"/>
</dbReference>
<dbReference type="AlphaFoldDB" id="A0A0F3GMW5"/>
<keyword evidence="6" id="KW-0547">Nucleotide-binding</keyword>
<reference evidence="11 12" key="1">
    <citation type="submission" date="2015-02" db="EMBL/GenBank/DDBJ databases">
        <title>Single-cell genomics of uncultivated deep-branching MTB reveals a conserved set of magnetosome genes.</title>
        <authorList>
            <person name="Kolinko S."/>
            <person name="Richter M."/>
            <person name="Glockner F.O."/>
            <person name="Brachmann A."/>
            <person name="Schuler D."/>
        </authorList>
    </citation>
    <scope>NUCLEOTIDE SEQUENCE [LARGE SCALE GENOMIC DNA]</scope>
    <source>
        <strain evidence="11">TM-1</strain>
    </source>
</reference>
<keyword evidence="4" id="KW-0548">Nucleotidyltransferase</keyword>
<dbReference type="InterPro" id="IPR043519">
    <property type="entry name" value="NT_sf"/>
</dbReference>
<dbReference type="GO" id="GO:0016779">
    <property type="term" value="F:nucleotidyltransferase activity"/>
    <property type="evidence" value="ECO:0007669"/>
    <property type="project" value="UniProtKB-KW"/>
</dbReference>
<comment type="caution">
    <text evidence="11">The sequence shown here is derived from an EMBL/GenBank/DDBJ whole genome shotgun (WGS) entry which is preliminary data.</text>
</comment>
<evidence type="ECO:0000256" key="3">
    <source>
        <dbReference type="ARBA" id="ARBA00022679"/>
    </source>
</evidence>
<evidence type="ECO:0000256" key="7">
    <source>
        <dbReference type="ARBA" id="ARBA00022840"/>
    </source>
</evidence>
<feature type="non-terminal residue" evidence="11">
    <location>
        <position position="1"/>
    </location>
</feature>
<dbReference type="Proteomes" id="UP000033423">
    <property type="component" value="Unassembled WGS sequence"/>
</dbReference>
<dbReference type="InterPro" id="IPR052038">
    <property type="entry name" value="Type-VII_TA_antitoxin"/>
</dbReference>
<evidence type="ECO:0000256" key="5">
    <source>
        <dbReference type="ARBA" id="ARBA00022723"/>
    </source>
</evidence>
<evidence type="ECO:0000256" key="1">
    <source>
        <dbReference type="ARBA" id="ARBA00001946"/>
    </source>
</evidence>
<dbReference type="SUPFAM" id="SSF81301">
    <property type="entry name" value="Nucleotidyltransferase"/>
    <property type="match status" value="1"/>
</dbReference>
<proteinExistence type="inferred from homology"/>
<comment type="cofactor">
    <cofactor evidence="1">
        <name>Mg(2+)</name>
        <dbReference type="ChEBI" id="CHEBI:18420"/>
    </cofactor>
</comment>
<evidence type="ECO:0000259" key="10">
    <source>
        <dbReference type="Pfam" id="PF01909"/>
    </source>
</evidence>
<evidence type="ECO:0000256" key="2">
    <source>
        <dbReference type="ARBA" id="ARBA00022649"/>
    </source>
</evidence>
<evidence type="ECO:0000256" key="8">
    <source>
        <dbReference type="ARBA" id="ARBA00022842"/>
    </source>
</evidence>
<keyword evidence="5" id="KW-0479">Metal-binding</keyword>
<keyword evidence="7" id="KW-0067">ATP-binding</keyword>
<evidence type="ECO:0000256" key="6">
    <source>
        <dbReference type="ARBA" id="ARBA00022741"/>
    </source>
</evidence>
<dbReference type="PANTHER" id="PTHR33571">
    <property type="entry name" value="SSL8005 PROTEIN"/>
    <property type="match status" value="1"/>
</dbReference>
<comment type="similarity">
    <text evidence="9">Belongs to the MntA antitoxin family.</text>
</comment>
<evidence type="ECO:0000256" key="9">
    <source>
        <dbReference type="ARBA" id="ARBA00038276"/>
    </source>
</evidence>
<protein>
    <submittedName>
        <fullName evidence="11">DNA polymerase beta domain-containing protein</fullName>
    </submittedName>
</protein>
<dbReference type="InterPro" id="IPR002934">
    <property type="entry name" value="Polymerase_NTP_transf_dom"/>
</dbReference>
<keyword evidence="2" id="KW-1277">Toxin-antitoxin system</keyword>
<name>A0A0F3GMW5_9BACT</name>
<evidence type="ECO:0000313" key="12">
    <source>
        <dbReference type="Proteomes" id="UP000033423"/>
    </source>
</evidence>
<keyword evidence="8" id="KW-0460">Magnesium</keyword>
<dbReference type="GO" id="GO:0046872">
    <property type="term" value="F:metal ion binding"/>
    <property type="evidence" value="ECO:0007669"/>
    <property type="project" value="UniProtKB-KW"/>
</dbReference>
<dbReference type="Gene3D" id="3.30.460.10">
    <property type="entry name" value="Beta Polymerase, domain 2"/>
    <property type="match status" value="1"/>
</dbReference>
<dbReference type="EMBL" id="LACI01002443">
    <property type="protein sequence ID" value="KJU82028.1"/>
    <property type="molecule type" value="Genomic_DNA"/>
</dbReference>
<keyword evidence="12" id="KW-1185">Reference proteome</keyword>
<evidence type="ECO:0000313" key="11">
    <source>
        <dbReference type="EMBL" id="KJU82028.1"/>
    </source>
</evidence>